<dbReference type="HOGENOM" id="CLU_958948_0_0_6"/>
<feature type="region of interest" description="Disordered" evidence="1">
    <location>
        <begin position="188"/>
        <end position="247"/>
    </location>
</feature>
<dbReference type="RefSeq" id="WP_014403209.1">
    <property type="nucleotide sequence ID" value="NC_017033.1"/>
</dbReference>
<dbReference type="InterPro" id="IPR008984">
    <property type="entry name" value="SMAD_FHA_dom_sf"/>
</dbReference>
<proteinExistence type="predicted"/>
<protein>
    <recommendedName>
        <fullName evidence="4">FHA domain-containing protein</fullName>
    </recommendedName>
</protein>
<feature type="compositionally biased region" description="Polar residues" evidence="1">
    <location>
        <begin position="1"/>
        <end position="19"/>
    </location>
</feature>
<organism evidence="2 3">
    <name type="scientific">Frateuria aurantia (strain ATCC 33424 / DSM 6220 / KCTC 2777 / LMG 1558 / NBRC 3245 / NCIMB 13370)</name>
    <name type="common">Acetobacter aurantius</name>
    <dbReference type="NCBI Taxonomy" id="767434"/>
    <lineage>
        <taxon>Bacteria</taxon>
        <taxon>Pseudomonadati</taxon>
        <taxon>Pseudomonadota</taxon>
        <taxon>Gammaproteobacteria</taxon>
        <taxon>Lysobacterales</taxon>
        <taxon>Rhodanobacteraceae</taxon>
        <taxon>Frateuria</taxon>
    </lineage>
</organism>
<dbReference type="OrthoDB" id="5801518at2"/>
<sequence>MKLTISSHLGQPSDGSQSAVFPPRGGSLGHRSDNTLVLADRHGTIAGRHATFYQGTDGWRIAPEPGATVAVNGHSVAHGHEWPVAPGDVLEIGAYVLTPGEEHSPWSGLTSGPEVIAPPSTPARPHPLQSSPERTSPSAADPLAGVKGRTGLDELQDTPLDPLALFAAQDTAAAASLLDDSLLSGFEQGLSPRQSPTGFNPSLSDSVPEQSGHLRVQIQWPDPESPAGTVAEPVVSRTDGEAGQSTEASAEVLLQALRDGLGQRQRMEWPDPDFMRLLGATLRALRTQLR</sequence>
<dbReference type="EMBL" id="CP003350">
    <property type="protein sequence ID" value="AFC86204.1"/>
    <property type="molecule type" value="Genomic_DNA"/>
</dbReference>
<reference evidence="2" key="1">
    <citation type="submission" date="2012-02" db="EMBL/GenBank/DDBJ databases">
        <title>The complete genome of Frateuria aurantia DSM 6220.</title>
        <authorList>
            <consortium name="US DOE Joint Genome Institute (JGI-PGF)"/>
            <person name="Lucas S."/>
            <person name="Copeland A."/>
            <person name="Lapidus A."/>
            <person name="Glavina del Rio T."/>
            <person name="Dalin E."/>
            <person name="Tice H."/>
            <person name="Bruce D."/>
            <person name="Goodwin L."/>
            <person name="Pitluck S."/>
            <person name="Peters L."/>
            <person name="Ovchinnikova G."/>
            <person name="Teshima H."/>
            <person name="Kyrpides N."/>
            <person name="Mavromatis K."/>
            <person name="Ivanova N."/>
            <person name="Brettin T."/>
            <person name="Detter J.C."/>
            <person name="Han C."/>
            <person name="Larimer F."/>
            <person name="Land M."/>
            <person name="Hauser L."/>
            <person name="Markowitz V."/>
            <person name="Cheng J.-F."/>
            <person name="Hugenholtz P."/>
            <person name="Woyke T."/>
            <person name="Wu D."/>
            <person name="Brambilla E."/>
            <person name="Klenk H.-P."/>
            <person name="Eisen J.A."/>
        </authorList>
    </citation>
    <scope>NUCLEOTIDE SEQUENCE</scope>
    <source>
        <strain evidence="2">DSM 6220</strain>
    </source>
</reference>
<keyword evidence="3" id="KW-1185">Reference proteome</keyword>
<dbReference type="CDD" id="cd00060">
    <property type="entry name" value="FHA"/>
    <property type="match status" value="1"/>
</dbReference>
<evidence type="ECO:0000313" key="3">
    <source>
        <dbReference type="Proteomes" id="UP000005234"/>
    </source>
</evidence>
<feature type="compositionally biased region" description="Polar residues" evidence="1">
    <location>
        <begin position="191"/>
        <end position="209"/>
    </location>
</feature>
<dbReference type="KEGG" id="fau:Fraau_1799"/>
<feature type="compositionally biased region" description="Polar residues" evidence="1">
    <location>
        <begin position="128"/>
        <end position="138"/>
    </location>
</feature>
<dbReference type="Proteomes" id="UP000005234">
    <property type="component" value="Chromosome"/>
</dbReference>
<dbReference type="AlphaFoldDB" id="H8KZG2"/>
<feature type="region of interest" description="Disordered" evidence="1">
    <location>
        <begin position="103"/>
        <end position="151"/>
    </location>
</feature>
<evidence type="ECO:0000313" key="2">
    <source>
        <dbReference type="EMBL" id="AFC86204.1"/>
    </source>
</evidence>
<evidence type="ECO:0000256" key="1">
    <source>
        <dbReference type="SAM" id="MobiDB-lite"/>
    </source>
</evidence>
<dbReference type="STRING" id="767434.Fraau_1799"/>
<dbReference type="SUPFAM" id="SSF49879">
    <property type="entry name" value="SMAD/FHA domain"/>
    <property type="match status" value="1"/>
</dbReference>
<feature type="region of interest" description="Disordered" evidence="1">
    <location>
        <begin position="1"/>
        <end position="32"/>
    </location>
</feature>
<accession>H8KZG2</accession>
<name>H8KZG2_FRAAD</name>
<dbReference type="eggNOG" id="COG1716">
    <property type="taxonomic scope" value="Bacteria"/>
</dbReference>
<dbReference type="Gene3D" id="2.60.200.20">
    <property type="match status" value="1"/>
</dbReference>
<gene>
    <name evidence="2" type="ordered locus">Fraau_1799</name>
</gene>
<evidence type="ECO:0008006" key="4">
    <source>
        <dbReference type="Google" id="ProtNLM"/>
    </source>
</evidence>